<organism evidence="1 2">
    <name type="scientific">Exocentrus adspersus</name>
    <dbReference type="NCBI Taxonomy" id="1586481"/>
    <lineage>
        <taxon>Eukaryota</taxon>
        <taxon>Metazoa</taxon>
        <taxon>Ecdysozoa</taxon>
        <taxon>Arthropoda</taxon>
        <taxon>Hexapoda</taxon>
        <taxon>Insecta</taxon>
        <taxon>Pterygota</taxon>
        <taxon>Neoptera</taxon>
        <taxon>Endopterygota</taxon>
        <taxon>Coleoptera</taxon>
        <taxon>Polyphaga</taxon>
        <taxon>Cucujiformia</taxon>
        <taxon>Chrysomeloidea</taxon>
        <taxon>Cerambycidae</taxon>
        <taxon>Lamiinae</taxon>
        <taxon>Acanthocinini</taxon>
        <taxon>Exocentrus</taxon>
    </lineage>
</organism>
<evidence type="ECO:0008006" key="3">
    <source>
        <dbReference type="Google" id="ProtNLM"/>
    </source>
</evidence>
<protein>
    <recommendedName>
        <fullName evidence="3">Transposase</fullName>
    </recommendedName>
</protein>
<evidence type="ECO:0000313" key="1">
    <source>
        <dbReference type="EMBL" id="KAJ8914842.1"/>
    </source>
</evidence>
<dbReference type="AlphaFoldDB" id="A0AAV8VLM1"/>
<dbReference type="InterPro" id="IPR036397">
    <property type="entry name" value="RNaseH_sf"/>
</dbReference>
<sequence length="417" mass="48917">MRNLFYIKNKGYFVWNSPIQIFIVLEVMTEISICTCQRIIIQIFESHQIRFNRKATLIHNCEMNYSKEQLVNMVYAIGEAHGNCLLASRIYQANNPDLQRYPLTKCFVKLRRGLKERQMQIMRRQQEHTHAVIRIDKLTLEISDEISISKSVVHRTLKKNNFHPYHPEHHQFLTEQDCQKRVLFTDESSFANTGRENRHNYHHYADQNPRLMRDDDHQHRFKVNVWTGICGEYVIGPHFLEGNLTGNGYLQFLQNDLLQLQRHIPPDDLNSQWFQHDGAPAHSTLAKKYCLLFGLVDSIDGNKNALTVAFLLNLMYESYESDFKVTKTPPHTNISSKPIKAQTPKPSYIKRLTTFSASPFLVWTLITSSFDRLAPILVFECRISMWYTWGIPGNHRLEERLVLRELIRKYHASVTAQ</sequence>
<evidence type="ECO:0000313" key="2">
    <source>
        <dbReference type="Proteomes" id="UP001159042"/>
    </source>
</evidence>
<dbReference type="Proteomes" id="UP001159042">
    <property type="component" value="Unassembled WGS sequence"/>
</dbReference>
<comment type="caution">
    <text evidence="1">The sequence shown here is derived from an EMBL/GenBank/DDBJ whole genome shotgun (WGS) entry which is preliminary data.</text>
</comment>
<gene>
    <name evidence="1" type="ORF">NQ315_014855</name>
</gene>
<reference evidence="1 2" key="1">
    <citation type="journal article" date="2023" name="Insect Mol. Biol.">
        <title>Genome sequencing provides insights into the evolution of gene families encoding plant cell wall-degrading enzymes in longhorned beetles.</title>
        <authorList>
            <person name="Shin N.R."/>
            <person name="Okamura Y."/>
            <person name="Kirsch R."/>
            <person name="Pauchet Y."/>
        </authorList>
    </citation>
    <scope>NUCLEOTIDE SEQUENCE [LARGE SCALE GENOMIC DNA]</scope>
    <source>
        <strain evidence="1">EAD_L_NR</strain>
    </source>
</reference>
<dbReference type="GO" id="GO:0003676">
    <property type="term" value="F:nucleic acid binding"/>
    <property type="evidence" value="ECO:0007669"/>
    <property type="project" value="InterPro"/>
</dbReference>
<proteinExistence type="predicted"/>
<dbReference type="PANTHER" id="PTHR47326">
    <property type="entry name" value="TRANSPOSABLE ELEMENT TC3 TRANSPOSASE-LIKE PROTEIN"/>
    <property type="match status" value="1"/>
</dbReference>
<accession>A0AAV8VLM1</accession>
<name>A0AAV8VLM1_9CUCU</name>
<dbReference type="EMBL" id="JANEYG010000062">
    <property type="protein sequence ID" value="KAJ8914842.1"/>
    <property type="molecule type" value="Genomic_DNA"/>
</dbReference>
<dbReference type="Gene3D" id="3.30.420.10">
    <property type="entry name" value="Ribonuclease H-like superfamily/Ribonuclease H"/>
    <property type="match status" value="1"/>
</dbReference>
<dbReference type="PANTHER" id="PTHR47326:SF1">
    <property type="entry name" value="HTH PSQ-TYPE DOMAIN-CONTAINING PROTEIN"/>
    <property type="match status" value="1"/>
</dbReference>
<keyword evidence="2" id="KW-1185">Reference proteome</keyword>